<dbReference type="PANTHER" id="PTHR22957">
    <property type="entry name" value="TBC1 DOMAIN FAMILY MEMBER GTPASE-ACTIVATING PROTEIN"/>
    <property type="match status" value="1"/>
</dbReference>
<accession>A0A8K0D415</accession>
<comment type="function">
    <text evidence="6">Acts as a GTPase activating protein for RAB7A. Does not act on RAB4, RAB5 or RAB6.</text>
</comment>
<evidence type="ECO:0000256" key="7">
    <source>
        <dbReference type="ARBA" id="ARBA00065268"/>
    </source>
</evidence>
<dbReference type="InterPro" id="IPR035969">
    <property type="entry name" value="Rab-GAP_TBC_sf"/>
</dbReference>
<dbReference type="AlphaFoldDB" id="A0A8K0D415"/>
<reference evidence="11" key="1">
    <citation type="submission" date="2019-08" db="EMBL/GenBank/DDBJ databases">
        <title>The genome of the North American firefly Photinus pyralis.</title>
        <authorList>
            <consortium name="Photinus pyralis genome working group"/>
            <person name="Fallon T.R."/>
            <person name="Sander Lower S.E."/>
            <person name="Weng J.-K."/>
        </authorList>
    </citation>
    <scope>NUCLEOTIDE SEQUENCE</scope>
    <source>
        <strain evidence="11">TRF0915ILg1</strain>
        <tissue evidence="11">Whole body</tissue>
    </source>
</reference>
<dbReference type="PROSITE" id="PS50086">
    <property type="entry name" value="TBC_RABGAP"/>
    <property type="match status" value="1"/>
</dbReference>
<comment type="caution">
    <text evidence="11">The sequence shown here is derived from an EMBL/GenBank/DDBJ whole genome shotgun (WGS) entry which is preliminary data.</text>
</comment>
<gene>
    <name evidence="11" type="ORF">ILUMI_07158</name>
</gene>
<name>A0A8K0D415_IGNLU</name>
<keyword evidence="4" id="KW-0597">Phosphoprotein</keyword>
<dbReference type="OrthoDB" id="10264062at2759"/>
<evidence type="ECO:0000256" key="9">
    <source>
        <dbReference type="ARBA" id="ARBA00082539"/>
    </source>
</evidence>
<keyword evidence="3" id="KW-0963">Cytoplasm</keyword>
<evidence type="ECO:0000256" key="6">
    <source>
        <dbReference type="ARBA" id="ARBA00055283"/>
    </source>
</evidence>
<evidence type="ECO:0000256" key="1">
    <source>
        <dbReference type="ARBA" id="ARBA00004496"/>
    </source>
</evidence>
<evidence type="ECO:0000256" key="3">
    <source>
        <dbReference type="ARBA" id="ARBA00022490"/>
    </source>
</evidence>
<dbReference type="SUPFAM" id="SSF47923">
    <property type="entry name" value="Ypt/Rab-GAP domain of gyp1p"/>
    <property type="match status" value="2"/>
</dbReference>
<dbReference type="Proteomes" id="UP000801492">
    <property type="component" value="Unassembled WGS sequence"/>
</dbReference>
<sequence length="624" mass="72855">MEESAEESMDLCCQDGVLLTSAPAAYMNYINTVGTLFIVEYLNSNRTRCIEWKPNDVTIDSEMQDQEWAMVNTVERRTRTFSETCSRSKYLKVNMIEVKSFRVSRNKQKLAFMDGKGESLCNFLFQHSNCDLLLATLKGILRTAPSRRDKHLHIILDDLQNPETQQLNKSFAELNLFQDPSDYVWGFVRNFHNKPYETAMEAFAKITDIVYRGPEHRIMDDEVHDILNRSLEAIENSTTTHTHDEYEVIAHVPKLPDRKDYPRGRPLSADQWKGLKDPEGRVEDVESVKLMIFRGGISPEIRKEVWKYLLDYYIWDNTNTQRQNLIKQRHDEYNVMKLQWRSMTHIQEDNFSDYRERKSLIEKDVKRTDRTIDYFEGDQNPNVLVLYDILMTYVMYNFDLGYVQGMSDLLSPILYLLDNEVDAFWCFVGFMNKVSSNFDMDQAGMKEQLQHLNMLLAFVEPELANYLKKHESGNMFFCFRWLLVWFKREFNMEDIMRLWEVLWTGLPCQNFHLLICIAILETEKEILMENNYGFCEILKHINDLSGNIDVATILSKAEGMYHQIIEADHLTDSVRLIIGLPILGNTVMIDSKEASPDISELASSSQGADGEEVCYERAISNSFL</sequence>
<organism evidence="11 12">
    <name type="scientific">Ignelater luminosus</name>
    <name type="common">Cucubano</name>
    <name type="synonym">Pyrophorus luminosus</name>
    <dbReference type="NCBI Taxonomy" id="2038154"/>
    <lineage>
        <taxon>Eukaryota</taxon>
        <taxon>Metazoa</taxon>
        <taxon>Ecdysozoa</taxon>
        <taxon>Arthropoda</taxon>
        <taxon>Hexapoda</taxon>
        <taxon>Insecta</taxon>
        <taxon>Pterygota</taxon>
        <taxon>Neoptera</taxon>
        <taxon>Endopterygota</taxon>
        <taxon>Coleoptera</taxon>
        <taxon>Polyphaga</taxon>
        <taxon>Elateriformia</taxon>
        <taxon>Elateroidea</taxon>
        <taxon>Elateridae</taxon>
        <taxon>Agrypninae</taxon>
        <taxon>Pyrophorini</taxon>
        <taxon>Ignelater</taxon>
    </lineage>
</organism>
<dbReference type="FunFam" id="1.10.472.80:FF:000005">
    <property type="entry name" value="TBC1 domain family member 15"/>
    <property type="match status" value="1"/>
</dbReference>
<evidence type="ECO:0000313" key="11">
    <source>
        <dbReference type="EMBL" id="KAF2899018.1"/>
    </source>
</evidence>
<evidence type="ECO:0000259" key="10">
    <source>
        <dbReference type="PROSITE" id="PS50086"/>
    </source>
</evidence>
<dbReference type="InterPro" id="IPR000195">
    <property type="entry name" value="Rab-GAP-TBC_dom"/>
</dbReference>
<keyword evidence="2" id="KW-0343">GTPase activation</keyword>
<evidence type="ECO:0000256" key="5">
    <source>
        <dbReference type="ARBA" id="ARBA00022990"/>
    </source>
</evidence>
<feature type="domain" description="Rab-GAP TBC" evidence="10">
    <location>
        <begin position="296"/>
        <end position="506"/>
    </location>
</feature>
<dbReference type="Pfam" id="PF00566">
    <property type="entry name" value="RabGAP-TBC"/>
    <property type="match status" value="1"/>
</dbReference>
<comment type="subunit">
    <text evidence="7">Interacts with non-phosphorylated form of RAB8A; phosphorylation of RAB8A at 'Thr-72' disrupts this interaction. Interacts with ARMC12.</text>
</comment>
<dbReference type="PANTHER" id="PTHR22957:SF645">
    <property type="entry name" value="LD27216P"/>
    <property type="match status" value="1"/>
</dbReference>
<evidence type="ECO:0000256" key="8">
    <source>
        <dbReference type="ARBA" id="ARBA00067480"/>
    </source>
</evidence>
<dbReference type="GO" id="GO:0005737">
    <property type="term" value="C:cytoplasm"/>
    <property type="evidence" value="ECO:0007669"/>
    <property type="project" value="UniProtKB-SubCell"/>
</dbReference>
<dbReference type="Gene3D" id="1.10.8.270">
    <property type="entry name" value="putative rabgap domain of human tbc1 domain family member 14 like domains"/>
    <property type="match status" value="1"/>
</dbReference>
<keyword evidence="12" id="KW-1185">Reference proteome</keyword>
<evidence type="ECO:0000256" key="2">
    <source>
        <dbReference type="ARBA" id="ARBA00022468"/>
    </source>
</evidence>
<evidence type="ECO:0000256" key="4">
    <source>
        <dbReference type="ARBA" id="ARBA00022553"/>
    </source>
</evidence>
<evidence type="ECO:0000313" key="12">
    <source>
        <dbReference type="Proteomes" id="UP000801492"/>
    </source>
</evidence>
<dbReference type="FunFam" id="1.10.8.270:FF:000005">
    <property type="entry name" value="TBC1 domain family member 15"/>
    <property type="match status" value="1"/>
</dbReference>
<dbReference type="EMBL" id="VTPC01003116">
    <property type="protein sequence ID" value="KAF2899018.1"/>
    <property type="molecule type" value="Genomic_DNA"/>
</dbReference>
<keyword evidence="5" id="KW-0007">Acetylation</keyword>
<protein>
    <recommendedName>
        <fullName evidence="8">TBC1 domain family member 15</fullName>
    </recommendedName>
    <alternativeName>
        <fullName evidence="9">GTPase-activating protein RAB7</fullName>
    </alternativeName>
</protein>
<comment type="subcellular location">
    <subcellularLocation>
        <location evidence="1">Cytoplasm</location>
    </subcellularLocation>
</comment>
<dbReference type="SMART" id="SM00164">
    <property type="entry name" value="TBC"/>
    <property type="match status" value="1"/>
</dbReference>
<dbReference type="Gene3D" id="1.10.472.80">
    <property type="entry name" value="Ypt/Rab-GAP domain of gyp1p, domain 3"/>
    <property type="match status" value="1"/>
</dbReference>
<dbReference type="GO" id="GO:0005096">
    <property type="term" value="F:GTPase activator activity"/>
    <property type="evidence" value="ECO:0007669"/>
    <property type="project" value="UniProtKB-KW"/>
</dbReference>
<proteinExistence type="predicted"/>